<dbReference type="EMBL" id="CP019641">
    <property type="protein sequence ID" value="AQQ55324.1"/>
    <property type="molecule type" value="Genomic_DNA"/>
</dbReference>
<reference evidence="2 3" key="1">
    <citation type="submission" date="2017-02" db="EMBL/GenBank/DDBJ databases">
        <title>The complete genomic sequence of a novel cold adapted crude oil-degrading bacterium Planococcus qaidamina Y42.</title>
        <authorList>
            <person name="Yang R."/>
        </authorList>
    </citation>
    <scope>NUCLEOTIDE SEQUENCE [LARGE SCALE GENOMIC DNA]</scope>
    <source>
        <strain evidence="2 3">Y42</strain>
        <plasmid evidence="2 3">unnamed1</plasmid>
    </source>
</reference>
<keyword evidence="1" id="KW-1133">Transmembrane helix</keyword>
<dbReference type="AlphaFoldDB" id="A0A1Q2L4M2"/>
<keyword evidence="1" id="KW-0812">Transmembrane</keyword>
<dbReference type="InterPro" id="IPR024414">
    <property type="entry name" value="Uncharacterised_PrgI"/>
</dbReference>
<name>A0A1Q2L4M2_9BACL</name>
<feature type="transmembrane region" description="Helical" evidence="1">
    <location>
        <begin position="50"/>
        <end position="76"/>
    </location>
</feature>
<geneLocation type="plasmid" evidence="2 3">
    <name>unnamed1</name>
</geneLocation>
<accession>A0A1Q2L4M2</accession>
<sequence>MRVSKVPIDMSSEQKEIMGVVSKRQLTYLLVSGILLYTYIPPVFTLFNVFGWIVGASVALISALPVVFAVIFFAFFKVEKYNMNRDYFYWIKFQRKTQYGSWRKGRE</sequence>
<evidence type="ECO:0000313" key="2">
    <source>
        <dbReference type="EMBL" id="AQQ55324.1"/>
    </source>
</evidence>
<dbReference type="KEGG" id="pmar:B0X71_19305"/>
<evidence type="ECO:0000313" key="3">
    <source>
        <dbReference type="Proteomes" id="UP000188184"/>
    </source>
</evidence>
<gene>
    <name evidence="2" type="ORF">B0X71_19305</name>
</gene>
<feature type="transmembrane region" description="Helical" evidence="1">
    <location>
        <begin position="26"/>
        <end position="44"/>
    </location>
</feature>
<protein>
    <recommendedName>
        <fullName evidence="4">PrgI family protein</fullName>
    </recommendedName>
</protein>
<keyword evidence="2" id="KW-0614">Plasmid</keyword>
<dbReference type="Proteomes" id="UP000188184">
    <property type="component" value="Plasmid unnamed1"/>
</dbReference>
<dbReference type="OrthoDB" id="2925430at2"/>
<dbReference type="Pfam" id="PF12666">
    <property type="entry name" value="PrgI"/>
    <property type="match status" value="1"/>
</dbReference>
<keyword evidence="3" id="KW-1185">Reference proteome</keyword>
<organism evidence="2 3">
    <name type="scientific">Planococcus lenghuensis</name>
    <dbReference type="NCBI Taxonomy" id="2213202"/>
    <lineage>
        <taxon>Bacteria</taxon>
        <taxon>Bacillati</taxon>
        <taxon>Bacillota</taxon>
        <taxon>Bacilli</taxon>
        <taxon>Bacillales</taxon>
        <taxon>Caryophanaceae</taxon>
        <taxon>Planococcus</taxon>
    </lineage>
</organism>
<keyword evidence="1" id="KW-0472">Membrane</keyword>
<dbReference type="RefSeq" id="WP_077591181.1">
    <property type="nucleotide sequence ID" value="NZ_CP019641.1"/>
</dbReference>
<evidence type="ECO:0000256" key="1">
    <source>
        <dbReference type="SAM" id="Phobius"/>
    </source>
</evidence>
<proteinExistence type="predicted"/>
<evidence type="ECO:0008006" key="4">
    <source>
        <dbReference type="Google" id="ProtNLM"/>
    </source>
</evidence>